<dbReference type="PANTHER" id="PTHR30015:SF7">
    <property type="entry name" value="TYPE IV METHYL-DIRECTED RESTRICTION ENZYME ECOKMRR"/>
    <property type="match status" value="1"/>
</dbReference>
<dbReference type="InterPro" id="IPR052906">
    <property type="entry name" value="Type_IV_Methyl-Rstrct_Enzyme"/>
</dbReference>
<dbReference type="PANTHER" id="PTHR30015">
    <property type="entry name" value="MRR RESTRICTION SYSTEM PROTEIN"/>
    <property type="match status" value="1"/>
</dbReference>
<dbReference type="Gene3D" id="3.40.1350.10">
    <property type="match status" value="1"/>
</dbReference>
<evidence type="ECO:0000313" key="3">
    <source>
        <dbReference type="Proteomes" id="UP000199267"/>
    </source>
</evidence>
<evidence type="ECO:0000313" key="2">
    <source>
        <dbReference type="EMBL" id="SER18982.1"/>
    </source>
</evidence>
<dbReference type="EMBL" id="FOFJ01000032">
    <property type="protein sequence ID" value="SER18982.1"/>
    <property type="molecule type" value="Genomic_DNA"/>
</dbReference>
<dbReference type="InterPro" id="IPR011856">
    <property type="entry name" value="tRNA_endonuc-like_dom_sf"/>
</dbReference>
<dbReference type="InterPro" id="IPR007560">
    <property type="entry name" value="Restrct_endonuc_IV_Mrr"/>
</dbReference>
<name>A0A1H9M5N4_9GAMM</name>
<proteinExistence type="predicted"/>
<keyword evidence="2" id="KW-0255">Endonuclease</keyword>
<dbReference type="GO" id="GO:0009307">
    <property type="term" value="P:DNA restriction-modification system"/>
    <property type="evidence" value="ECO:0007669"/>
    <property type="project" value="InterPro"/>
</dbReference>
<feature type="domain" description="Restriction endonuclease type IV Mrr" evidence="1">
    <location>
        <begin position="161"/>
        <end position="280"/>
    </location>
</feature>
<dbReference type="RefSeq" id="WP_090623543.1">
    <property type="nucleotide sequence ID" value="NZ_FOFJ01000032.1"/>
</dbReference>
<gene>
    <name evidence="2" type="ORF">SAMN04244573_03058</name>
</gene>
<dbReference type="SUPFAM" id="SSF52980">
    <property type="entry name" value="Restriction endonuclease-like"/>
    <property type="match status" value="1"/>
</dbReference>
<dbReference type="AlphaFoldDB" id="A0A1H9M5N4"/>
<dbReference type="GO" id="GO:0003677">
    <property type="term" value="F:DNA binding"/>
    <property type="evidence" value="ECO:0007669"/>
    <property type="project" value="InterPro"/>
</dbReference>
<dbReference type="GO" id="GO:0015666">
    <property type="term" value="F:restriction endodeoxyribonuclease activity"/>
    <property type="evidence" value="ECO:0007669"/>
    <property type="project" value="TreeGrafter"/>
</dbReference>
<keyword evidence="2" id="KW-0378">Hydrolase</keyword>
<evidence type="ECO:0000259" key="1">
    <source>
        <dbReference type="Pfam" id="PF04471"/>
    </source>
</evidence>
<organism evidence="2 3">
    <name type="scientific">Azotobacter beijerinckii</name>
    <dbReference type="NCBI Taxonomy" id="170623"/>
    <lineage>
        <taxon>Bacteria</taxon>
        <taxon>Pseudomonadati</taxon>
        <taxon>Pseudomonadota</taxon>
        <taxon>Gammaproteobacteria</taxon>
        <taxon>Pseudomonadales</taxon>
        <taxon>Pseudomonadaceae</taxon>
        <taxon>Azotobacter</taxon>
    </lineage>
</organism>
<dbReference type="Proteomes" id="UP000199267">
    <property type="component" value="Unassembled WGS sequence"/>
</dbReference>
<sequence length="302" mass="34159">MERILRYDSRELAAAASEQMYDEECSLKGCLTSKIERTTKYKFSVRENILSGQFGLHVPEIYWAELSQKYHNGISLNNPLWIDEQFINGEPHLAIGSGVFGFEIVDPKEKRKILEGNFSPELLAETRSTVRRYDSIVREKAADHINAILKADDASRRRQLETIDPFAFEELTAELLNDNGFDVFLTPRSNDGGKDIIAAYPDNGGIVLVIVECKRRKVEKTLGPPEVRALLGTYSVESAKGKGFTFAMMVTTARKLGPAGLECVDVVTHLSVKTYDKLMEWIESYGKIRNDLWVPQQFKNVM</sequence>
<protein>
    <submittedName>
        <fullName evidence="2">Restriction endonuclease</fullName>
    </submittedName>
</protein>
<reference evidence="2 3" key="1">
    <citation type="submission" date="2016-10" db="EMBL/GenBank/DDBJ databases">
        <authorList>
            <person name="de Groot N.N."/>
        </authorList>
    </citation>
    <scope>NUCLEOTIDE SEQUENCE [LARGE SCALE GENOMIC DNA]</scope>
    <source>
        <strain evidence="2 3">DSM 378</strain>
    </source>
</reference>
<dbReference type="Pfam" id="PF04471">
    <property type="entry name" value="Mrr_cat"/>
    <property type="match status" value="1"/>
</dbReference>
<keyword evidence="2" id="KW-0540">Nuclease</keyword>
<accession>A0A1H9M5N4</accession>
<dbReference type="InterPro" id="IPR011335">
    <property type="entry name" value="Restrct_endonuc-II-like"/>
</dbReference>